<name>A0ABQ8HQD5_9ROSI</name>
<reference evidence="10 11" key="1">
    <citation type="submission" date="2021-02" db="EMBL/GenBank/DDBJ databases">
        <title>Plant Genome Project.</title>
        <authorList>
            <person name="Zhang R.-G."/>
        </authorList>
    </citation>
    <scope>NUCLEOTIDE SEQUENCE [LARGE SCALE GENOMIC DNA]</scope>
    <source>
        <tissue evidence="10">Leaves</tissue>
    </source>
</reference>
<evidence type="ECO:0000256" key="6">
    <source>
        <dbReference type="ARBA" id="ARBA00022729"/>
    </source>
</evidence>
<feature type="compositionally biased region" description="Polar residues" evidence="8">
    <location>
        <begin position="248"/>
        <end position="257"/>
    </location>
</feature>
<evidence type="ECO:0000256" key="4">
    <source>
        <dbReference type="ARBA" id="ARBA00022525"/>
    </source>
</evidence>
<keyword evidence="4" id="KW-0964">Secreted</keyword>
<accession>A0ABQ8HQD5</accession>
<comment type="caution">
    <text evidence="10">The sequence shown here is derived from an EMBL/GenBank/DDBJ whole genome shotgun (WGS) entry which is preliminary data.</text>
</comment>
<keyword evidence="7" id="KW-0379">Hydroxylation</keyword>
<keyword evidence="5" id="KW-0372">Hormone</keyword>
<protein>
    <submittedName>
        <fullName evidence="10">Uncharacterized protein</fullName>
    </submittedName>
</protein>
<dbReference type="Proteomes" id="UP000827721">
    <property type="component" value="Unassembled WGS sequence"/>
</dbReference>
<evidence type="ECO:0000256" key="7">
    <source>
        <dbReference type="ARBA" id="ARBA00023278"/>
    </source>
</evidence>
<keyword evidence="3" id="KW-0052">Apoplast</keyword>
<dbReference type="PANTHER" id="PTHR33348">
    <property type="entry name" value="PRECURSOR OF CEP5"/>
    <property type="match status" value="1"/>
</dbReference>
<evidence type="ECO:0000256" key="3">
    <source>
        <dbReference type="ARBA" id="ARBA00022523"/>
    </source>
</evidence>
<dbReference type="InterPro" id="IPR033250">
    <property type="entry name" value="CEP"/>
</dbReference>
<evidence type="ECO:0000256" key="8">
    <source>
        <dbReference type="SAM" id="MobiDB-lite"/>
    </source>
</evidence>
<dbReference type="EMBL" id="JAFEMO010000008">
    <property type="protein sequence ID" value="KAH7566553.1"/>
    <property type="molecule type" value="Genomic_DNA"/>
</dbReference>
<sequence>MAEIRSMYKCLILVALIACHAILSAEGRQMNSMNKKEANLGVVETAKQQGSSISVNSLQYIEGKKQIFLPPTMSFGDSKASYKADFRPATPGIIPGVGHSFAQHQPNAKSKLVSDKAGHFVTRAKDDCRPTDPGHSVGVGHSIGNDWDETEGRSSTYGAYHTPTFLQRSLCLSIAMAKNNKLIFSCLLLVLIFGQEIQSIQGRHLKIGKNGVPKLQGYNKIPEKETRKMNNAKQNNNLHGDDFPTVKVTANANSMSPPTAPSVAVGVSLPPPPPRHADDFRPTAPGHSPGVGHSLQN</sequence>
<keyword evidence="6 9" id="KW-0732">Signal</keyword>
<organism evidence="10 11">
    <name type="scientific">Xanthoceras sorbifolium</name>
    <dbReference type="NCBI Taxonomy" id="99658"/>
    <lineage>
        <taxon>Eukaryota</taxon>
        <taxon>Viridiplantae</taxon>
        <taxon>Streptophyta</taxon>
        <taxon>Embryophyta</taxon>
        <taxon>Tracheophyta</taxon>
        <taxon>Spermatophyta</taxon>
        <taxon>Magnoliopsida</taxon>
        <taxon>eudicotyledons</taxon>
        <taxon>Gunneridae</taxon>
        <taxon>Pentapetalae</taxon>
        <taxon>rosids</taxon>
        <taxon>malvids</taxon>
        <taxon>Sapindales</taxon>
        <taxon>Sapindaceae</taxon>
        <taxon>Xanthoceroideae</taxon>
        <taxon>Xanthoceras</taxon>
    </lineage>
</organism>
<feature type="region of interest" description="Disordered" evidence="8">
    <location>
        <begin position="124"/>
        <end position="145"/>
    </location>
</feature>
<proteinExistence type="inferred from homology"/>
<comment type="similarity">
    <text evidence="2">Belongs to the C-terminally encoded plant signaling peptide (CEP) family.</text>
</comment>
<evidence type="ECO:0000313" key="11">
    <source>
        <dbReference type="Proteomes" id="UP000827721"/>
    </source>
</evidence>
<dbReference type="PANTHER" id="PTHR33348:SF44">
    <property type="entry name" value="PRECURSOR OF CEP6"/>
    <property type="match status" value="1"/>
</dbReference>
<feature type="signal peptide" evidence="9">
    <location>
        <begin position="1"/>
        <end position="27"/>
    </location>
</feature>
<evidence type="ECO:0000256" key="9">
    <source>
        <dbReference type="SAM" id="SignalP"/>
    </source>
</evidence>
<keyword evidence="11" id="KW-1185">Reference proteome</keyword>
<comment type="subcellular location">
    <subcellularLocation>
        <location evidence="1">Secreted</location>
        <location evidence="1">Extracellular space</location>
        <location evidence="1">Apoplast</location>
    </subcellularLocation>
</comment>
<feature type="region of interest" description="Disordered" evidence="8">
    <location>
        <begin position="248"/>
        <end position="297"/>
    </location>
</feature>
<evidence type="ECO:0000256" key="5">
    <source>
        <dbReference type="ARBA" id="ARBA00022702"/>
    </source>
</evidence>
<evidence type="ECO:0000256" key="2">
    <source>
        <dbReference type="ARBA" id="ARBA00008963"/>
    </source>
</evidence>
<evidence type="ECO:0000256" key="1">
    <source>
        <dbReference type="ARBA" id="ARBA00004271"/>
    </source>
</evidence>
<gene>
    <name evidence="10" type="ORF">JRO89_XS08G0185900</name>
</gene>
<feature type="chain" id="PRO_5046104249" evidence="9">
    <location>
        <begin position="28"/>
        <end position="297"/>
    </location>
</feature>
<evidence type="ECO:0000313" key="10">
    <source>
        <dbReference type="EMBL" id="KAH7566553.1"/>
    </source>
</evidence>